<evidence type="ECO:0008006" key="5">
    <source>
        <dbReference type="Google" id="ProtNLM"/>
    </source>
</evidence>
<protein>
    <recommendedName>
        <fullName evidence="5">PGF-CTERM sorting domain-containing protein</fullName>
    </recommendedName>
</protein>
<evidence type="ECO:0000313" key="4">
    <source>
        <dbReference type="Proteomes" id="UP000053621"/>
    </source>
</evidence>
<sequence>MSTRLALVVPLGLLVLVSLGLGVAPAGGVTAQDNVSVVVTPASQDAEVGSTTTYDLVVRGLDGGGVGAADVTVSVDESVATVANASFVPDPGLNEVTYSDGRSQVRLYGALIDTSQSGSVTIATVTVESSANGTTPIGVDVTDVGSEAGVSYRITAVENGSLVVGAGSSNTTTAVERTTSEGSSSQDGGDGSDSDSESTAGELTVSAMGGADADANDTSSPVASSSSTASATTDGRDEPAESTTEPATSAIPTETAAPGPSILLTTVSLLVAGLYFSVRTRSD</sequence>
<feature type="compositionally biased region" description="Polar residues" evidence="1">
    <location>
        <begin position="241"/>
        <end position="252"/>
    </location>
</feature>
<dbReference type="InterPro" id="IPR008965">
    <property type="entry name" value="CBM2/CBM3_carb-bd_dom_sf"/>
</dbReference>
<dbReference type="RefSeq" id="WP_058566557.1">
    <property type="nucleotide sequence ID" value="NZ_LOPW02000010.1"/>
</dbReference>
<gene>
    <name evidence="3" type="ORF">AUR65_009335</name>
</gene>
<accession>A0A2P4NR11</accession>
<keyword evidence="2" id="KW-0472">Membrane</keyword>
<feature type="region of interest" description="Disordered" evidence="1">
    <location>
        <begin position="164"/>
        <end position="258"/>
    </location>
</feature>
<comment type="caution">
    <text evidence="3">The sequence shown here is derived from an EMBL/GenBank/DDBJ whole genome shotgun (WGS) entry which is preliminary data.</text>
</comment>
<keyword evidence="2" id="KW-1133">Transmembrane helix</keyword>
<feature type="compositionally biased region" description="Polar residues" evidence="1">
    <location>
        <begin position="167"/>
        <end position="177"/>
    </location>
</feature>
<organism evidence="3 4">
    <name type="scientific">Haloferax marisrubri</name>
    <dbReference type="NCBI Taxonomy" id="1544719"/>
    <lineage>
        <taxon>Archaea</taxon>
        <taxon>Methanobacteriati</taxon>
        <taxon>Methanobacteriota</taxon>
        <taxon>Stenosarchaea group</taxon>
        <taxon>Halobacteria</taxon>
        <taxon>Halobacteriales</taxon>
        <taxon>Haloferacaceae</taxon>
        <taxon>Haloferax</taxon>
    </lineage>
</organism>
<dbReference type="AlphaFoldDB" id="A0A2P4NR11"/>
<evidence type="ECO:0000256" key="1">
    <source>
        <dbReference type="SAM" id="MobiDB-lite"/>
    </source>
</evidence>
<keyword evidence="2" id="KW-0812">Transmembrane</keyword>
<reference evidence="3" key="1">
    <citation type="submission" date="2017-08" db="EMBL/GenBank/DDBJ databases">
        <title>Haloferax marisrubri sp. nov., isolated from the Discovery deep brine-seawater interface in the Red Sea.</title>
        <authorList>
            <person name="Zhang G."/>
            <person name="Stingl U."/>
        </authorList>
    </citation>
    <scope>NUCLEOTIDE SEQUENCE [LARGE SCALE GENOMIC DNA]</scope>
    <source>
        <strain evidence="3">SB3</strain>
    </source>
</reference>
<dbReference type="EMBL" id="LOPW02000010">
    <property type="protein sequence ID" value="POG55587.1"/>
    <property type="molecule type" value="Genomic_DNA"/>
</dbReference>
<evidence type="ECO:0000256" key="2">
    <source>
        <dbReference type="SAM" id="Phobius"/>
    </source>
</evidence>
<dbReference type="OrthoDB" id="293654at2157"/>
<dbReference type="Proteomes" id="UP000053621">
    <property type="component" value="Unassembled WGS sequence"/>
</dbReference>
<proteinExistence type="predicted"/>
<evidence type="ECO:0000313" key="3">
    <source>
        <dbReference type="EMBL" id="POG55587.1"/>
    </source>
</evidence>
<name>A0A2P4NR11_9EURY</name>
<keyword evidence="4" id="KW-1185">Reference proteome</keyword>
<feature type="transmembrane region" description="Helical" evidence="2">
    <location>
        <begin position="259"/>
        <end position="278"/>
    </location>
</feature>
<feature type="compositionally biased region" description="Low complexity" evidence="1">
    <location>
        <begin position="218"/>
        <end position="233"/>
    </location>
</feature>
<dbReference type="SUPFAM" id="SSF49384">
    <property type="entry name" value="Carbohydrate-binding domain"/>
    <property type="match status" value="1"/>
</dbReference>
<dbReference type="GO" id="GO:0030246">
    <property type="term" value="F:carbohydrate binding"/>
    <property type="evidence" value="ECO:0007669"/>
    <property type="project" value="InterPro"/>
</dbReference>